<dbReference type="PANTHER" id="PTHR40788">
    <property type="entry name" value="CLR5 DOMAIN-CONTAINING PROTEIN-RELATED"/>
    <property type="match status" value="1"/>
</dbReference>
<keyword evidence="3" id="KW-1185">Reference proteome</keyword>
<dbReference type="RefSeq" id="XP_062622929.1">
    <property type="nucleotide sequence ID" value="XM_062766945.1"/>
</dbReference>
<evidence type="ECO:0000313" key="3">
    <source>
        <dbReference type="Proteomes" id="UP000827549"/>
    </source>
</evidence>
<organism evidence="2 3">
    <name type="scientific">Vanrija pseudolonga</name>
    <dbReference type="NCBI Taxonomy" id="143232"/>
    <lineage>
        <taxon>Eukaryota</taxon>
        <taxon>Fungi</taxon>
        <taxon>Dikarya</taxon>
        <taxon>Basidiomycota</taxon>
        <taxon>Agaricomycotina</taxon>
        <taxon>Tremellomycetes</taxon>
        <taxon>Trichosporonales</taxon>
        <taxon>Trichosporonaceae</taxon>
        <taxon>Vanrija</taxon>
    </lineage>
</organism>
<protein>
    <recommendedName>
        <fullName evidence="4">Clr5 domain-containing protein</fullName>
    </recommendedName>
</protein>
<dbReference type="AlphaFoldDB" id="A0AAF0XZM6"/>
<dbReference type="PANTHER" id="PTHR40788:SF2">
    <property type="entry name" value="CLR5 DOMAIN-CONTAINING PROTEIN"/>
    <property type="match status" value="1"/>
</dbReference>
<evidence type="ECO:0000256" key="1">
    <source>
        <dbReference type="SAM" id="MobiDB-lite"/>
    </source>
</evidence>
<proteinExistence type="predicted"/>
<feature type="compositionally biased region" description="Low complexity" evidence="1">
    <location>
        <begin position="655"/>
        <end position="667"/>
    </location>
</feature>
<feature type="region of interest" description="Disordered" evidence="1">
    <location>
        <begin position="653"/>
        <end position="680"/>
    </location>
</feature>
<dbReference type="EMBL" id="CP086714">
    <property type="protein sequence ID" value="WOO76897.1"/>
    <property type="molecule type" value="Genomic_DNA"/>
</dbReference>
<evidence type="ECO:0000313" key="2">
    <source>
        <dbReference type="EMBL" id="WOO76897.1"/>
    </source>
</evidence>
<accession>A0AAF0XZM6</accession>
<sequence>MNLAHWANQAGWSDREAVKGLTHRDICQRHTFGNTCTLASIVWKYHKQLSDIVQRHEATIQKRWAKKTKAQRLRILLSAWPNMLPIHRPELEAYKRRSPNPLDADERDVYMFPYINQEDLVKPRTFPLLLNARARNLPCDFAGADLNAMHLGSVLGVISCKYLNEHTMMLNGMRNPDDYGKLLSWDDHPEAMKWMVTKQFQPGDGLLVLEVQGRILEFLAKCAQQLLSDIPIDRLLSEEYPVLPEPSLAPEAATSLVNSLADLAEEAPYRLPRAIDLARIEFLLQARYDQAVDHLWTLREDPGYLAEQYHEHEQHRHENIRDTLGGKHPIFAASRVDNFTSRVVREMILQASLHVVTFPELLAECRSLRRLHARYGAQLSPLDELPEPYLQAILEFRHHLQQASKQLFRQLRNSAPSSPPLRKYWARRPTTNIDRIEAFPLEVSGEPQALAELLWFLQTLWEDGQVLSRLTFEFVIESLIKHIETQAEQYVTNHLGTIIADLSILAECLRQLNSYYPWSQGYNFALLDRDRKDRIRRATDARTEGLVKVHLALDHRNDLSFLAIANLANPAHNRFLYPVERRRSKENVDKLRQAEANLDEFWGHLDAHLRRHGYPLQPPAGRTLQRTPEWVAPAKKPAASVKSVEATFLDLRIGASPPSTTPDTAPKTKIKTRGTAVAAPTGAAPVPEAVATPTAPTIQFAVDARALKVFRILFFTPNVSDTPGEAPWNDFVHAMNSVGFQAEKVYGSVWQFWPTDTGNGAMRSIQFHEPHPVSKIPFREARRMGRRLTRAFDWTVETFALAKK</sequence>
<reference evidence="2" key="1">
    <citation type="submission" date="2023-10" db="EMBL/GenBank/DDBJ databases">
        <authorList>
            <person name="Noh H."/>
        </authorList>
    </citation>
    <scope>NUCLEOTIDE SEQUENCE</scope>
    <source>
        <strain evidence="2">DUCC4014</strain>
    </source>
</reference>
<evidence type="ECO:0008006" key="4">
    <source>
        <dbReference type="Google" id="ProtNLM"/>
    </source>
</evidence>
<dbReference type="Proteomes" id="UP000827549">
    <property type="component" value="Chromosome 1"/>
</dbReference>
<name>A0AAF0XZM6_9TREE</name>
<dbReference type="GeneID" id="87803768"/>
<gene>
    <name evidence="2" type="ORF">LOC62_01G000510</name>
</gene>